<evidence type="ECO:0000313" key="6">
    <source>
        <dbReference type="Proteomes" id="UP000322283"/>
    </source>
</evidence>
<proteinExistence type="predicted"/>
<evidence type="ECO:0000313" key="2">
    <source>
        <dbReference type="EMBL" id="OIQ08466.1"/>
    </source>
</evidence>
<gene>
    <name evidence="2" type="primary">rpoD</name>
    <name evidence="1" type="ORF">Maut_01910</name>
    <name evidence="2" type="ORF">MOOR_20090</name>
    <name evidence="3" type="ORF">MTAT_29890</name>
</gene>
<dbReference type="PATRIC" id="fig|1525.10.peg.2310"/>
<keyword evidence="6" id="KW-1185">Reference proteome</keyword>
<dbReference type="KEGG" id="mthz:MOTHA_c16980"/>
<reference evidence="2 5" key="1">
    <citation type="submission" date="2016-08" db="EMBL/GenBank/DDBJ databases">
        <title>Genome-based comparison of Moorella thermoacetic strains.</title>
        <authorList>
            <person name="Poehlein A."/>
            <person name="Bengelsdorf F.R."/>
            <person name="Esser C."/>
            <person name="Duerre P."/>
            <person name="Daniel R."/>
        </authorList>
    </citation>
    <scope>NUCLEOTIDE SEQUENCE [LARGE SCALE GENOMIC DNA]</scope>
    <source>
        <strain evidence="2 5">DSM 11768</strain>
    </source>
</reference>
<dbReference type="Proteomes" id="UP000182743">
    <property type="component" value="Unassembled WGS sequence"/>
</dbReference>
<evidence type="ECO:0000313" key="4">
    <source>
        <dbReference type="Proteomes" id="UP000094598"/>
    </source>
</evidence>
<dbReference type="InterPro" id="IPR036388">
    <property type="entry name" value="WH-like_DNA-bd_sf"/>
</dbReference>
<evidence type="ECO:0000313" key="3">
    <source>
        <dbReference type="EMBL" id="TYL06729.1"/>
    </source>
</evidence>
<dbReference type="EMBL" id="VCDX01000025">
    <property type="protein sequence ID" value="TYL06729.1"/>
    <property type="molecule type" value="Genomic_DNA"/>
</dbReference>
<dbReference type="EMBL" id="MIHH01000011">
    <property type="protein sequence ID" value="OIQ08466.1"/>
    <property type="molecule type" value="Genomic_DNA"/>
</dbReference>
<dbReference type="Proteomes" id="UP000094598">
    <property type="component" value="Chromosome"/>
</dbReference>
<reference evidence="3 6" key="3">
    <citation type="submission" date="2019-05" db="EMBL/GenBank/DDBJ databases">
        <title>Genome sequence of Moorella thermoacetica ATCC 33924.</title>
        <authorList>
            <person name="Poehlein A."/>
            <person name="Bengelsdorf F.R."/>
            <person name="Duerre P."/>
            <person name="Daniel R."/>
        </authorList>
    </citation>
    <scope>NUCLEOTIDE SEQUENCE [LARGE SCALE GENOMIC DNA]</scope>
    <source>
        <strain evidence="3 6">ATCC 33924</strain>
    </source>
</reference>
<evidence type="ECO:0000313" key="5">
    <source>
        <dbReference type="Proteomes" id="UP000182743"/>
    </source>
</evidence>
<evidence type="ECO:0000313" key="1">
    <source>
        <dbReference type="EMBL" id="AOQ24347.1"/>
    </source>
</evidence>
<name>A0A1D7XBQ0_NEOTH</name>
<reference evidence="1 4" key="2">
    <citation type="submission" date="2016-08" db="EMBL/GenBank/DDBJ databases">
        <title>Moorella thermoacetica DSM 103132.</title>
        <authorList>
            <person name="Jendresen C.B."/>
            <person name="Redl S.M."/>
            <person name="Jensen T.O."/>
            <person name="Nielsen A.T."/>
        </authorList>
    </citation>
    <scope>NUCLEOTIDE SEQUENCE [LARGE SCALE GENOMIC DNA]</scope>
    <source>
        <strain evidence="1 4">DSM 103132</strain>
    </source>
</reference>
<dbReference type="KEGG" id="mtho:MOTHE_c16150"/>
<dbReference type="Gene3D" id="1.10.10.10">
    <property type="entry name" value="Winged helix-like DNA-binding domain superfamily/Winged helix DNA-binding domain"/>
    <property type="match status" value="1"/>
</dbReference>
<organism evidence="2 5">
    <name type="scientific">Neomoorella thermoacetica</name>
    <name type="common">Clostridium thermoaceticum</name>
    <dbReference type="NCBI Taxonomy" id="1525"/>
    <lineage>
        <taxon>Bacteria</taxon>
        <taxon>Bacillati</taxon>
        <taxon>Bacillota</taxon>
        <taxon>Clostridia</taxon>
        <taxon>Neomoorellales</taxon>
        <taxon>Neomoorellaceae</taxon>
        <taxon>Neomoorella</taxon>
    </lineage>
</organism>
<accession>A0A1D7XBQ0</accession>
<dbReference type="EMBL" id="CP017019">
    <property type="protein sequence ID" value="AOQ24347.1"/>
    <property type="molecule type" value="Genomic_DNA"/>
</dbReference>
<dbReference type="RefSeq" id="WP_025772953.1">
    <property type="nucleotide sequence ID" value="NZ_BSDM01000016.1"/>
</dbReference>
<protein>
    <submittedName>
        <fullName evidence="1 2">RNA polymerase sigma factor</fullName>
    </submittedName>
</protein>
<dbReference type="GeneID" id="45617652"/>
<dbReference type="Proteomes" id="UP000322283">
    <property type="component" value="Unassembled WGS sequence"/>
</dbReference>
<dbReference type="SUPFAM" id="SSF88659">
    <property type="entry name" value="Sigma3 and sigma4 domains of RNA polymerase sigma factors"/>
    <property type="match status" value="1"/>
</dbReference>
<dbReference type="InterPro" id="IPR013324">
    <property type="entry name" value="RNA_pol_sigma_r3/r4-like"/>
</dbReference>
<sequence length="78" mass="9183">MDELKPPTISFIKKEKISELLNYFTQEEADILRMRYGIGQPAMPIYKIAKVKNMSVTQTKLLIRDIEKKLIKQLRTSR</sequence>
<dbReference type="AlphaFoldDB" id="A0A1D7XBQ0"/>